<dbReference type="InterPro" id="IPR016024">
    <property type="entry name" value="ARM-type_fold"/>
</dbReference>
<evidence type="ECO:0000256" key="5">
    <source>
        <dbReference type="ARBA" id="ARBA00046225"/>
    </source>
</evidence>
<dbReference type="InterPro" id="IPR004908">
    <property type="entry name" value="ATPase_V1-cplx_hsu"/>
</dbReference>
<dbReference type="AlphaFoldDB" id="A0A915E4G6"/>
<evidence type="ECO:0000256" key="4">
    <source>
        <dbReference type="ARBA" id="ARBA00023065"/>
    </source>
</evidence>
<dbReference type="Gene3D" id="3.40.50.150">
    <property type="entry name" value="Vaccinia Virus protein VP39"/>
    <property type="match status" value="2"/>
</dbReference>
<dbReference type="InterPro" id="IPR029063">
    <property type="entry name" value="SAM-dependent_MTases_sf"/>
</dbReference>
<evidence type="ECO:0000256" key="3">
    <source>
        <dbReference type="ARBA" id="ARBA00022781"/>
    </source>
</evidence>
<reference evidence="8" key="1">
    <citation type="submission" date="2022-11" db="UniProtKB">
        <authorList>
            <consortium name="WormBaseParasite"/>
        </authorList>
    </citation>
    <scope>IDENTIFICATION</scope>
</reference>
<keyword evidence="7" id="KW-1185">Reference proteome</keyword>
<dbReference type="GO" id="GO:0032259">
    <property type="term" value="P:methylation"/>
    <property type="evidence" value="ECO:0007669"/>
    <property type="project" value="InterPro"/>
</dbReference>
<proteinExistence type="inferred from homology"/>
<dbReference type="InterPro" id="IPR011987">
    <property type="entry name" value="ATPase_V1-cplx_hsu_C"/>
</dbReference>
<feature type="domain" description="ATPase V1 complex subunit H C-terminal" evidence="6">
    <location>
        <begin position="161"/>
        <end position="276"/>
    </location>
</feature>
<dbReference type="InterPro" id="IPR011989">
    <property type="entry name" value="ARM-like"/>
</dbReference>
<dbReference type="SUPFAM" id="SSF53335">
    <property type="entry name" value="S-adenosyl-L-methionine-dependent methyltransferases"/>
    <property type="match status" value="1"/>
</dbReference>
<evidence type="ECO:0000256" key="2">
    <source>
        <dbReference type="ARBA" id="ARBA00022448"/>
    </source>
</evidence>
<keyword evidence="3" id="KW-0375">Hydrogen ion transport</keyword>
<keyword evidence="4" id="KW-0406">Ion transport</keyword>
<dbReference type="InterPro" id="IPR038497">
    <property type="entry name" value="ATPase_V1-cplx_hsu_C_sf"/>
</dbReference>
<dbReference type="Pfam" id="PF11698">
    <property type="entry name" value="V-ATPase_H_C"/>
    <property type="match status" value="1"/>
</dbReference>
<evidence type="ECO:0000256" key="1">
    <source>
        <dbReference type="ARBA" id="ARBA00008613"/>
    </source>
</evidence>
<dbReference type="PANTHER" id="PTHR10698">
    <property type="entry name" value="V-TYPE PROTON ATPASE SUBUNIT H"/>
    <property type="match status" value="1"/>
</dbReference>
<dbReference type="Gene3D" id="1.25.10.10">
    <property type="entry name" value="Leucine-rich Repeat Variant"/>
    <property type="match status" value="1"/>
</dbReference>
<dbReference type="InterPro" id="IPR002052">
    <property type="entry name" value="DNA_methylase_N6_adenine_CS"/>
</dbReference>
<dbReference type="GO" id="GO:0000221">
    <property type="term" value="C:vacuolar proton-transporting V-type ATPase, V1 domain"/>
    <property type="evidence" value="ECO:0007669"/>
    <property type="project" value="InterPro"/>
</dbReference>
<evidence type="ECO:0000259" key="6">
    <source>
        <dbReference type="Pfam" id="PF11698"/>
    </source>
</evidence>
<dbReference type="PROSITE" id="PS00092">
    <property type="entry name" value="N6_MTASE"/>
    <property type="match status" value="1"/>
</dbReference>
<dbReference type="GO" id="GO:0008168">
    <property type="term" value="F:methyltransferase activity"/>
    <property type="evidence" value="ECO:0007669"/>
    <property type="project" value="InterPro"/>
</dbReference>
<dbReference type="Gene3D" id="1.25.40.150">
    <property type="entry name" value="V-type ATPase, subunit H, C-terminal domain"/>
    <property type="match status" value="1"/>
</dbReference>
<comment type="function">
    <text evidence="5">Subunit of the V1 complex of vacuolar(H+)-ATPase (V-ATPase), a multisubunit enzyme composed of a peripheral complex (V1) that hydrolyzes ATP and a membrane integral complex (V0) that translocates protons. V-ATPase is responsible for acidifying and maintaining the pH of intracellular compartments and in some cell types, is targeted to the plasma membrane, where it is responsible for acidifying the extracellular environment. Subunit H is essential for V-ATPase activity, but not for the assembly of the complex.</text>
</comment>
<dbReference type="GO" id="GO:0046961">
    <property type="term" value="F:proton-transporting ATPase activity, rotational mechanism"/>
    <property type="evidence" value="ECO:0007669"/>
    <property type="project" value="InterPro"/>
</dbReference>
<dbReference type="Proteomes" id="UP000887574">
    <property type="component" value="Unplaced"/>
</dbReference>
<evidence type="ECO:0000313" key="7">
    <source>
        <dbReference type="Proteomes" id="UP000887574"/>
    </source>
</evidence>
<comment type="similarity">
    <text evidence="1">Belongs to the V-ATPase H subunit family.</text>
</comment>
<dbReference type="Pfam" id="PF03224">
    <property type="entry name" value="V-ATPase_H_N"/>
    <property type="match status" value="1"/>
</dbReference>
<organism evidence="7 8">
    <name type="scientific">Ditylenchus dipsaci</name>
    <dbReference type="NCBI Taxonomy" id="166011"/>
    <lineage>
        <taxon>Eukaryota</taxon>
        <taxon>Metazoa</taxon>
        <taxon>Ecdysozoa</taxon>
        <taxon>Nematoda</taxon>
        <taxon>Chromadorea</taxon>
        <taxon>Rhabditida</taxon>
        <taxon>Tylenchina</taxon>
        <taxon>Tylenchomorpha</taxon>
        <taxon>Sphaerularioidea</taxon>
        <taxon>Anguinidae</taxon>
        <taxon>Anguininae</taxon>
        <taxon>Ditylenchus</taxon>
    </lineage>
</organism>
<evidence type="ECO:0000313" key="8">
    <source>
        <dbReference type="WBParaSite" id="jg2661"/>
    </source>
</evidence>
<dbReference type="PANTHER" id="PTHR10698:SF0">
    <property type="entry name" value="V-TYPE PROTON ATPASE SUBUNIT H"/>
    <property type="match status" value="1"/>
</dbReference>
<accession>A0A915E4G6</accession>
<dbReference type="GO" id="GO:0003676">
    <property type="term" value="F:nucleic acid binding"/>
    <property type="evidence" value="ECO:0007669"/>
    <property type="project" value="InterPro"/>
</dbReference>
<dbReference type="GO" id="GO:0005765">
    <property type="term" value="C:lysosomal membrane"/>
    <property type="evidence" value="ECO:0007669"/>
    <property type="project" value="TreeGrafter"/>
</dbReference>
<dbReference type="WBParaSite" id="jg2661">
    <property type="protein sequence ID" value="jg2661"/>
    <property type="gene ID" value="jg2661"/>
</dbReference>
<dbReference type="SUPFAM" id="SSF48371">
    <property type="entry name" value="ARM repeat"/>
    <property type="match status" value="1"/>
</dbReference>
<protein>
    <submittedName>
        <fullName evidence="8">ATPase V1 complex subunit H C-terminal domain-containing protein</fullName>
    </submittedName>
</protein>
<sequence>MIEKEELIYYIDFLKTGLRSKDNEYLITSIRSLQSMLKVDQYRREFVQADGIACIMSLLNENAGFQLQYQLIFCLWCLSFNSLIAIQIQNAGIVLRLCDILSECSKQKIDDQAIVREAALMMHRCQVPLLELGNAEKMEDPDLQDDVDFLNSKLLSSLKNVSSFDEYCAEVSSGRLQWSLVHKSDNFWMGNAHRLNENDHRLIKILIGILGMSGDPLILSVAAHDLGEYVRFYPSGKEIVQQLQGKDVLMELLEEQDQNVRYHALLAIQKLMVQNWGLPALSSYLEIHLPSTNNHTLNFTLRSEDETVYPPAEDTFLLLDALELEREEIKLLKPQISLEIGCGSGCDLFEPFIRRLSGLVDILIFNPPYVPSDQEPGQSTEDFYFAGGKDGRQVIDRVLPKVAEFLSPQGCFYMVALEQNKVPEIIQNCAPSLTGNVVLQRRCGIEQLYVMKFCRNAKPSYSPIDVSFSL</sequence>
<name>A0A915E4G6_9BILA</name>
<keyword evidence="2" id="KW-0813">Transport</keyword>